<feature type="coiled-coil region" evidence="11">
    <location>
        <begin position="779"/>
        <end position="813"/>
    </location>
</feature>
<keyword evidence="12" id="KW-0812">Transmembrane</keyword>
<feature type="coiled-coil region" evidence="11">
    <location>
        <begin position="622"/>
        <end position="649"/>
    </location>
</feature>
<keyword evidence="6" id="KW-0067">ATP-binding</keyword>
<keyword evidence="12" id="KW-0472">Membrane</keyword>
<gene>
    <name evidence="16" type="ORF">NB063_23590</name>
</gene>
<dbReference type="SMART" id="SM00304">
    <property type="entry name" value="HAMP"/>
    <property type="match status" value="1"/>
</dbReference>
<evidence type="ECO:0000256" key="9">
    <source>
        <dbReference type="ARBA" id="ARBA00029447"/>
    </source>
</evidence>
<proteinExistence type="inferred from homology"/>
<evidence type="ECO:0000259" key="15">
    <source>
        <dbReference type="PROSITE" id="PS50885"/>
    </source>
</evidence>
<keyword evidence="11" id="KW-0175">Coiled coil</keyword>
<dbReference type="Gene3D" id="6.10.340.10">
    <property type="match status" value="1"/>
</dbReference>
<protein>
    <submittedName>
        <fullName evidence="16">Methyl-accepting chemotaxis protein</fullName>
    </submittedName>
</protein>
<dbReference type="SMART" id="SM00283">
    <property type="entry name" value="MA"/>
    <property type="match status" value="1"/>
</dbReference>
<keyword evidence="5" id="KW-0418">Kinase</keyword>
<dbReference type="SMART" id="SM00091">
    <property type="entry name" value="PAS"/>
    <property type="match status" value="1"/>
</dbReference>
<keyword evidence="7" id="KW-0902">Two-component regulatory system</keyword>
<evidence type="ECO:0000256" key="4">
    <source>
        <dbReference type="ARBA" id="ARBA00022741"/>
    </source>
</evidence>
<keyword evidence="8 10" id="KW-0807">Transducer</keyword>
<name>A0ABT0U9W0_9BACT</name>
<evidence type="ECO:0000256" key="1">
    <source>
        <dbReference type="ARBA" id="ARBA00004370"/>
    </source>
</evidence>
<evidence type="ECO:0000256" key="11">
    <source>
        <dbReference type="SAM" id="Coils"/>
    </source>
</evidence>
<keyword evidence="17" id="KW-1185">Reference proteome</keyword>
<dbReference type="PROSITE" id="PS50112">
    <property type="entry name" value="PAS"/>
    <property type="match status" value="1"/>
</dbReference>
<dbReference type="Pfam" id="PF00015">
    <property type="entry name" value="MCPsignal"/>
    <property type="match status" value="1"/>
</dbReference>
<dbReference type="CDD" id="cd00130">
    <property type="entry name" value="PAS"/>
    <property type="match status" value="1"/>
</dbReference>
<dbReference type="InterPro" id="IPR000014">
    <property type="entry name" value="PAS"/>
</dbReference>
<dbReference type="PANTHER" id="PTHR32089">
    <property type="entry name" value="METHYL-ACCEPTING CHEMOTAXIS PROTEIN MCPB"/>
    <property type="match status" value="1"/>
</dbReference>
<dbReference type="SUPFAM" id="SSF55785">
    <property type="entry name" value="PYP-like sensor domain (PAS domain)"/>
    <property type="match status" value="1"/>
</dbReference>
<feature type="domain" description="Methyl-accepting transducer" evidence="13">
    <location>
        <begin position="551"/>
        <end position="787"/>
    </location>
</feature>
<dbReference type="CDD" id="cd11386">
    <property type="entry name" value="MCP_signal"/>
    <property type="match status" value="1"/>
</dbReference>
<evidence type="ECO:0000256" key="10">
    <source>
        <dbReference type="PROSITE-ProRule" id="PRU00284"/>
    </source>
</evidence>
<evidence type="ECO:0000256" key="8">
    <source>
        <dbReference type="ARBA" id="ARBA00023224"/>
    </source>
</evidence>
<dbReference type="Proteomes" id="UP001202961">
    <property type="component" value="Unassembled WGS sequence"/>
</dbReference>
<evidence type="ECO:0000256" key="7">
    <source>
        <dbReference type="ARBA" id="ARBA00023012"/>
    </source>
</evidence>
<dbReference type="PANTHER" id="PTHR32089:SF112">
    <property type="entry name" value="LYSOZYME-LIKE PROTEIN-RELATED"/>
    <property type="match status" value="1"/>
</dbReference>
<evidence type="ECO:0000313" key="17">
    <source>
        <dbReference type="Proteomes" id="UP001202961"/>
    </source>
</evidence>
<evidence type="ECO:0000259" key="14">
    <source>
        <dbReference type="PROSITE" id="PS50112"/>
    </source>
</evidence>
<comment type="caution">
    <text evidence="16">The sequence shown here is derived from an EMBL/GenBank/DDBJ whole genome shotgun (WGS) entry which is preliminary data.</text>
</comment>
<keyword evidence="2" id="KW-0597">Phosphoprotein</keyword>
<dbReference type="PROSITE" id="PS50885">
    <property type="entry name" value="HAMP"/>
    <property type="match status" value="1"/>
</dbReference>
<evidence type="ECO:0000256" key="3">
    <source>
        <dbReference type="ARBA" id="ARBA00022679"/>
    </source>
</evidence>
<dbReference type="InterPro" id="IPR035965">
    <property type="entry name" value="PAS-like_dom_sf"/>
</dbReference>
<dbReference type="SUPFAM" id="SSF58104">
    <property type="entry name" value="Methyl-accepting chemotaxis protein (MCP) signaling domain"/>
    <property type="match status" value="1"/>
</dbReference>
<dbReference type="Gene3D" id="1.10.287.950">
    <property type="entry name" value="Methyl-accepting chemotaxis protein"/>
    <property type="match status" value="1"/>
</dbReference>
<sequence>MAIRDRLFNLSLRWQTCLLVGITLALSLGFLGGLAYRYSSKEVKLLTTKIILAETREATERLAETLRSNRASCLTTLEFPPIPGIIRCWDNGGTDPNPQQANSTTEIWINRLGDILTSQMQRNSERRYCALYDEQGDEVLRVSRTVNKFERSSQENTINVSGEEYFESAIRAPRDRVHISPMVQVRNDKFAFCCVPVFDEKNEPRGVFVICLDGRKLLERALAAIQSDATTTDIVNEQGVYLLCEESPSREFADSVPANLYSYQKPVRWQHMISTGPDSLEWGDFIPGSDRPDGVSLIGVHRKIFFDPELNPNRFWAVAPSVNADIALKPVTDLAHTFLWIGLVVLAVGVILAFYATKQMTASLQELSLASDRMAGGDLGTELPATGTVAEVRVLRDSLAKMTSTLTTMLETSTSQEKRTQAIFNSVADGIITITPQGIVLSYNAAAERLFGYRSDEVVGKNISMLMPSPHRESHDGYLRRYMTTGEARIIGQSRKMEGQRRDGSRFPLSLRVTELKRGDEHIFIGMIQDITAHTAIEKERKDLFNALRDAVVRLAVASKQILATTSEQAAGTQQQAAAVAQTVATVDEVAQTARQASERADTVAKVAKQADEVGREGKQAVEQTVRAMDDVREQAESIAENILSLAEKAQSIGEIILTVSDIAEQTNVLALNAAVEASRAGEHGKGFAVVAAEVKSLAQQSKKATGQVRQILGEIQHATNGAVLSTEQGTKSVNAAGMIVAKAGDTITALGETLAQSARMATQISASANQQAAGVTQLNEAIRNINRVTKQNVEAIHQIEEAAKNLSAMSNELASLTTGQQFANTTDIESVI</sequence>
<evidence type="ECO:0000256" key="12">
    <source>
        <dbReference type="SAM" id="Phobius"/>
    </source>
</evidence>
<dbReference type="Gene3D" id="3.30.450.20">
    <property type="entry name" value="PAS domain"/>
    <property type="match status" value="2"/>
</dbReference>
<keyword evidence="12" id="KW-1133">Transmembrane helix</keyword>
<reference evidence="16 17" key="1">
    <citation type="journal article" date="2022" name="Syst. Appl. Microbiol.">
        <title>Rhodopirellula aestuarii sp. nov., a novel member of the genus Rhodopirellula isolated from brackish sediments collected in the Tagus River estuary, Portugal.</title>
        <authorList>
            <person name="Vitorino I.R."/>
            <person name="Klimek D."/>
            <person name="Calusinska M."/>
            <person name="Lobo-da-Cunha A."/>
            <person name="Vasconcelos V."/>
            <person name="Lage O.M."/>
        </authorList>
    </citation>
    <scope>NUCLEOTIDE SEQUENCE [LARGE SCALE GENOMIC DNA]</scope>
    <source>
        <strain evidence="16 17">ICT_H3.1</strain>
    </source>
</reference>
<dbReference type="InterPro" id="IPR013767">
    <property type="entry name" value="PAS_fold"/>
</dbReference>
<dbReference type="NCBIfam" id="TIGR00229">
    <property type="entry name" value="sensory_box"/>
    <property type="match status" value="1"/>
</dbReference>
<feature type="domain" description="PAS" evidence="14">
    <location>
        <begin position="416"/>
        <end position="486"/>
    </location>
</feature>
<dbReference type="SUPFAM" id="SSF103190">
    <property type="entry name" value="Sensory domain-like"/>
    <property type="match status" value="1"/>
</dbReference>
<feature type="domain" description="HAMP" evidence="15">
    <location>
        <begin position="358"/>
        <end position="411"/>
    </location>
</feature>
<dbReference type="Pfam" id="PF00989">
    <property type="entry name" value="PAS"/>
    <property type="match status" value="1"/>
</dbReference>
<dbReference type="InterPro" id="IPR029151">
    <property type="entry name" value="Sensor-like_sf"/>
</dbReference>
<keyword evidence="4" id="KW-0547">Nucleotide-binding</keyword>
<dbReference type="EMBL" id="JAMQBK010000063">
    <property type="protein sequence ID" value="MCM2373607.1"/>
    <property type="molecule type" value="Genomic_DNA"/>
</dbReference>
<comment type="subcellular location">
    <subcellularLocation>
        <location evidence="1">Membrane</location>
    </subcellularLocation>
</comment>
<dbReference type="InterPro" id="IPR003660">
    <property type="entry name" value="HAMP_dom"/>
</dbReference>
<feature type="transmembrane region" description="Helical" evidence="12">
    <location>
        <begin position="338"/>
        <end position="356"/>
    </location>
</feature>
<evidence type="ECO:0000256" key="5">
    <source>
        <dbReference type="ARBA" id="ARBA00022777"/>
    </source>
</evidence>
<dbReference type="RefSeq" id="WP_250931366.1">
    <property type="nucleotide sequence ID" value="NZ_JAMQBK010000063.1"/>
</dbReference>
<evidence type="ECO:0000256" key="2">
    <source>
        <dbReference type="ARBA" id="ARBA00022553"/>
    </source>
</evidence>
<dbReference type="PROSITE" id="PS50111">
    <property type="entry name" value="CHEMOTAXIS_TRANSDUC_2"/>
    <property type="match status" value="1"/>
</dbReference>
<keyword evidence="3" id="KW-0808">Transferase</keyword>
<evidence type="ECO:0000313" key="16">
    <source>
        <dbReference type="EMBL" id="MCM2373607.1"/>
    </source>
</evidence>
<feature type="transmembrane region" description="Helical" evidence="12">
    <location>
        <begin position="12"/>
        <end position="36"/>
    </location>
</feature>
<evidence type="ECO:0000259" key="13">
    <source>
        <dbReference type="PROSITE" id="PS50111"/>
    </source>
</evidence>
<evidence type="ECO:0000256" key="6">
    <source>
        <dbReference type="ARBA" id="ARBA00022840"/>
    </source>
</evidence>
<organism evidence="16 17">
    <name type="scientific">Aporhodopirellula aestuarii</name>
    <dbReference type="NCBI Taxonomy" id="2950107"/>
    <lineage>
        <taxon>Bacteria</taxon>
        <taxon>Pseudomonadati</taxon>
        <taxon>Planctomycetota</taxon>
        <taxon>Planctomycetia</taxon>
        <taxon>Pirellulales</taxon>
        <taxon>Pirellulaceae</taxon>
        <taxon>Aporhodopirellula</taxon>
    </lineage>
</organism>
<dbReference type="InterPro" id="IPR004089">
    <property type="entry name" value="MCPsignal_dom"/>
</dbReference>
<accession>A0ABT0U9W0</accession>
<comment type="similarity">
    <text evidence="9">Belongs to the methyl-accepting chemotaxis (MCP) protein family.</text>
</comment>